<gene>
    <name evidence="2" type="ORF">QF025_000858</name>
</gene>
<feature type="region of interest" description="Disordered" evidence="1">
    <location>
        <begin position="244"/>
        <end position="278"/>
    </location>
</feature>
<organism evidence="2 3">
    <name type="scientific">Paraburkholderia graminis</name>
    <dbReference type="NCBI Taxonomy" id="60548"/>
    <lineage>
        <taxon>Bacteria</taxon>
        <taxon>Pseudomonadati</taxon>
        <taxon>Pseudomonadota</taxon>
        <taxon>Betaproteobacteria</taxon>
        <taxon>Burkholderiales</taxon>
        <taxon>Burkholderiaceae</taxon>
        <taxon>Paraburkholderia</taxon>
    </lineage>
</organism>
<evidence type="ECO:0000313" key="2">
    <source>
        <dbReference type="EMBL" id="MDR6202138.1"/>
    </source>
</evidence>
<evidence type="ECO:0008006" key="4">
    <source>
        <dbReference type="Google" id="ProtNLM"/>
    </source>
</evidence>
<proteinExistence type="predicted"/>
<dbReference type="AlphaFoldDB" id="A0ABD5CAR6"/>
<dbReference type="EMBL" id="JAVIZN010000002">
    <property type="protein sequence ID" value="MDR6202138.1"/>
    <property type="molecule type" value="Genomic_DNA"/>
</dbReference>
<evidence type="ECO:0000256" key="1">
    <source>
        <dbReference type="SAM" id="MobiDB-lite"/>
    </source>
</evidence>
<dbReference type="Proteomes" id="UP001245184">
    <property type="component" value="Unassembled WGS sequence"/>
</dbReference>
<feature type="region of interest" description="Disordered" evidence="1">
    <location>
        <begin position="36"/>
        <end position="58"/>
    </location>
</feature>
<name>A0ABD5CAR6_9BURK</name>
<evidence type="ECO:0000313" key="3">
    <source>
        <dbReference type="Proteomes" id="UP001245184"/>
    </source>
</evidence>
<protein>
    <recommendedName>
        <fullName evidence="4">Integrase catalytic region</fullName>
    </recommendedName>
</protein>
<accession>A0ABD5CAR6</accession>
<reference evidence="2 3" key="1">
    <citation type="submission" date="2023-08" db="EMBL/GenBank/DDBJ databases">
        <title>Genome sequencing of plant associated microbes to promote plant fitness in Sorghum bicolor and Oryza sativa.</title>
        <authorList>
            <person name="Coleman-Derr D."/>
        </authorList>
    </citation>
    <scope>NUCLEOTIDE SEQUENCE [LARGE SCALE GENOMIC DNA]</scope>
    <source>
        <strain evidence="2 3">SLBN-33</strain>
    </source>
</reference>
<sequence>MHTETAKDFSDECDRLLSGLEHFRDGAMAARNTLHLPPDRSVGKSGMPVRPPSASHPRSQVLVTVKGRPGECPRSIKRLCVSAAEAKSEVSARISTPFLSPPRPAPRQQYVPEKPLLIRHWNGGQIYEVSVITTESLLVRDWTEPGDAVFSWSSIFRPASPFHLVSTNRTFKNWKFSLRSRNTGEIRSSIDGWLAAELARNIKPWDEERANAVRSLIELRYEWTDAFVRLRPVTLTTDELPVGAGAESLQRSPCRLVGQNPSRPAGPTSHPRNVHNAR</sequence>
<comment type="caution">
    <text evidence="2">The sequence shown here is derived from an EMBL/GenBank/DDBJ whole genome shotgun (WGS) entry which is preliminary data.</text>
</comment>